<comment type="caution">
    <text evidence="2">The sequence shown here is derived from an EMBL/GenBank/DDBJ whole genome shotgun (WGS) entry which is preliminary data.</text>
</comment>
<feature type="chain" id="PRO_5040410281" description="Secreted protein" evidence="1">
    <location>
        <begin position="27"/>
        <end position="118"/>
    </location>
</feature>
<dbReference type="AlphaFoldDB" id="A0A9P8RGG8"/>
<name>A0A9P8RGG8_9PEZI</name>
<dbReference type="GeneID" id="70123818"/>
<feature type="signal peptide" evidence="1">
    <location>
        <begin position="1"/>
        <end position="26"/>
    </location>
</feature>
<dbReference type="Proteomes" id="UP000758603">
    <property type="component" value="Unassembled WGS sequence"/>
</dbReference>
<keyword evidence="3" id="KW-1185">Reference proteome</keyword>
<evidence type="ECO:0000313" key="2">
    <source>
        <dbReference type="EMBL" id="KAH6645564.1"/>
    </source>
</evidence>
<evidence type="ECO:0008006" key="4">
    <source>
        <dbReference type="Google" id="ProtNLM"/>
    </source>
</evidence>
<evidence type="ECO:0000313" key="3">
    <source>
        <dbReference type="Proteomes" id="UP000758603"/>
    </source>
</evidence>
<protein>
    <recommendedName>
        <fullName evidence="4">Secreted protein</fullName>
    </recommendedName>
</protein>
<proteinExistence type="predicted"/>
<accession>A0A9P8RGG8</accession>
<dbReference type="EMBL" id="JAGPXC010000011">
    <property type="protein sequence ID" value="KAH6645564.1"/>
    <property type="molecule type" value="Genomic_DNA"/>
</dbReference>
<evidence type="ECO:0000256" key="1">
    <source>
        <dbReference type="SAM" id="SignalP"/>
    </source>
</evidence>
<sequence length="118" mass="13589">MTKLPWLTRTVLWLLIEPIVCPKGCGMSAGSITAVDLYRMHSCRFSGLFLIHSSVRRHLKGKRKDEFARWWAAQREASQCMIERPSVVPILVIHKHIITKRCTDSIRKLASKIKMIFG</sequence>
<organism evidence="2 3">
    <name type="scientific">Truncatella angustata</name>
    <dbReference type="NCBI Taxonomy" id="152316"/>
    <lineage>
        <taxon>Eukaryota</taxon>
        <taxon>Fungi</taxon>
        <taxon>Dikarya</taxon>
        <taxon>Ascomycota</taxon>
        <taxon>Pezizomycotina</taxon>
        <taxon>Sordariomycetes</taxon>
        <taxon>Xylariomycetidae</taxon>
        <taxon>Amphisphaeriales</taxon>
        <taxon>Sporocadaceae</taxon>
        <taxon>Truncatella</taxon>
    </lineage>
</organism>
<gene>
    <name evidence="2" type="ORF">BKA67DRAFT_117583</name>
</gene>
<keyword evidence="1" id="KW-0732">Signal</keyword>
<reference evidence="2" key="1">
    <citation type="journal article" date="2021" name="Nat. Commun.">
        <title>Genetic determinants of endophytism in the Arabidopsis root mycobiome.</title>
        <authorList>
            <person name="Mesny F."/>
            <person name="Miyauchi S."/>
            <person name="Thiergart T."/>
            <person name="Pickel B."/>
            <person name="Atanasova L."/>
            <person name="Karlsson M."/>
            <person name="Huettel B."/>
            <person name="Barry K.W."/>
            <person name="Haridas S."/>
            <person name="Chen C."/>
            <person name="Bauer D."/>
            <person name="Andreopoulos W."/>
            <person name="Pangilinan J."/>
            <person name="LaButti K."/>
            <person name="Riley R."/>
            <person name="Lipzen A."/>
            <person name="Clum A."/>
            <person name="Drula E."/>
            <person name="Henrissat B."/>
            <person name="Kohler A."/>
            <person name="Grigoriev I.V."/>
            <person name="Martin F.M."/>
            <person name="Hacquard S."/>
        </authorList>
    </citation>
    <scope>NUCLEOTIDE SEQUENCE</scope>
    <source>
        <strain evidence="2">MPI-SDFR-AT-0073</strain>
    </source>
</reference>
<dbReference type="RefSeq" id="XP_045952078.1">
    <property type="nucleotide sequence ID" value="XM_046094925.1"/>
</dbReference>